<accession>A0A285N7X2</accession>
<dbReference type="RefSeq" id="WP_097007736.1">
    <property type="nucleotide sequence ID" value="NZ_OBEJ01000001.1"/>
</dbReference>
<dbReference type="Proteomes" id="UP000219453">
    <property type="component" value="Unassembled WGS sequence"/>
</dbReference>
<dbReference type="EMBL" id="OBEJ01000001">
    <property type="protein sequence ID" value="SNZ04977.1"/>
    <property type="molecule type" value="Genomic_DNA"/>
</dbReference>
<reference evidence="1 2" key="1">
    <citation type="submission" date="2017-09" db="EMBL/GenBank/DDBJ databases">
        <authorList>
            <person name="Ehlers B."/>
            <person name="Leendertz F.H."/>
        </authorList>
    </citation>
    <scope>NUCLEOTIDE SEQUENCE [LARGE SCALE GENOMIC DNA]</scope>
    <source>
        <strain evidence="1 2">DSM 27208</strain>
    </source>
</reference>
<dbReference type="AlphaFoldDB" id="A0A285N7X2"/>
<evidence type="ECO:0000313" key="2">
    <source>
        <dbReference type="Proteomes" id="UP000219453"/>
    </source>
</evidence>
<evidence type="ECO:0000313" key="1">
    <source>
        <dbReference type="EMBL" id="SNZ04977.1"/>
    </source>
</evidence>
<name>A0A285N7X2_NATPI</name>
<dbReference type="InterPro" id="IPR055693">
    <property type="entry name" value="DUF7269"/>
</dbReference>
<sequence length="185" mass="19655">MSAAGRVLVAVGTVTAVLGLALLVEPGLASEVFADQFYVSLVGVLAVLQGGRYARDAWRSPVVGAETGDPELVEGVPTPGDGFDAALDSASDVHTIDGRSEIRERLGGIASVVLERRRDCSPEQAREQLAAGDWTDDPLAAAFFSDNADIPLSIRLRIRVSSKSPFGVRAEHAADELERIWRAES</sequence>
<keyword evidence="2" id="KW-1185">Reference proteome</keyword>
<organism evidence="1 2">
    <name type="scientific">Natronoarchaeum philippinense</name>
    <dbReference type="NCBI Taxonomy" id="558529"/>
    <lineage>
        <taxon>Archaea</taxon>
        <taxon>Methanobacteriati</taxon>
        <taxon>Methanobacteriota</taxon>
        <taxon>Stenosarchaea group</taxon>
        <taxon>Halobacteria</taxon>
        <taxon>Halobacteriales</taxon>
        <taxon>Natronoarchaeaceae</taxon>
    </lineage>
</organism>
<protein>
    <submittedName>
        <fullName evidence="1">Uncharacterized protein</fullName>
    </submittedName>
</protein>
<proteinExistence type="predicted"/>
<gene>
    <name evidence="1" type="ORF">SAMN06269185_0741</name>
</gene>
<dbReference type="Pfam" id="PF23933">
    <property type="entry name" value="DUF7269"/>
    <property type="match status" value="1"/>
</dbReference>
<dbReference type="OrthoDB" id="307812at2157"/>